<proteinExistence type="predicted"/>
<feature type="domain" description="Sulfatase N-terminal" evidence="7">
    <location>
        <begin position="220"/>
        <end position="434"/>
    </location>
</feature>
<name>A0ABQ4TLJ7_9HYPH</name>
<keyword evidence="3 6" id="KW-0812">Transmembrane</keyword>
<evidence type="ECO:0000256" key="3">
    <source>
        <dbReference type="ARBA" id="ARBA00022692"/>
    </source>
</evidence>
<keyword evidence="4 6" id="KW-1133">Transmembrane helix</keyword>
<evidence type="ECO:0000256" key="5">
    <source>
        <dbReference type="ARBA" id="ARBA00023136"/>
    </source>
</evidence>
<reference evidence="8" key="2">
    <citation type="submission" date="2021-08" db="EMBL/GenBank/DDBJ databases">
        <authorList>
            <person name="Tani A."/>
            <person name="Ola A."/>
            <person name="Ogura Y."/>
            <person name="Katsura K."/>
            <person name="Hayashi T."/>
        </authorList>
    </citation>
    <scope>NUCLEOTIDE SEQUENCE</scope>
    <source>
        <strain evidence="8">DSM 23674</strain>
    </source>
</reference>
<comment type="caution">
    <text evidence="8">The sequence shown here is derived from an EMBL/GenBank/DDBJ whole genome shotgun (WGS) entry which is preliminary data.</text>
</comment>
<dbReference type="Gene3D" id="3.40.720.10">
    <property type="entry name" value="Alkaline Phosphatase, subunit A"/>
    <property type="match status" value="1"/>
</dbReference>
<dbReference type="EMBL" id="BPRA01000008">
    <property type="protein sequence ID" value="GJE55518.1"/>
    <property type="molecule type" value="Genomic_DNA"/>
</dbReference>
<evidence type="ECO:0000259" key="7">
    <source>
        <dbReference type="Pfam" id="PF00884"/>
    </source>
</evidence>
<comment type="subcellular location">
    <subcellularLocation>
        <location evidence="1">Cell membrane</location>
        <topology evidence="1">Multi-pass membrane protein</topology>
    </subcellularLocation>
</comment>
<protein>
    <recommendedName>
        <fullName evidence="7">Sulfatase N-terminal domain-containing protein</fullName>
    </recommendedName>
</protein>
<dbReference type="Proteomes" id="UP001055101">
    <property type="component" value="Unassembled WGS sequence"/>
</dbReference>
<evidence type="ECO:0000256" key="1">
    <source>
        <dbReference type="ARBA" id="ARBA00004651"/>
    </source>
</evidence>
<dbReference type="RefSeq" id="WP_238231757.1">
    <property type="nucleotide sequence ID" value="NZ_BPRA01000008.1"/>
</dbReference>
<dbReference type="Pfam" id="PF00884">
    <property type="entry name" value="Sulfatase"/>
    <property type="match status" value="1"/>
</dbReference>
<reference evidence="8" key="1">
    <citation type="journal article" date="2021" name="Front. Microbiol.">
        <title>Comprehensive Comparative Genomics and Phenotyping of Methylobacterium Species.</title>
        <authorList>
            <person name="Alessa O."/>
            <person name="Ogura Y."/>
            <person name="Fujitani Y."/>
            <person name="Takami H."/>
            <person name="Hayashi T."/>
            <person name="Sahin N."/>
            <person name="Tani A."/>
        </authorList>
    </citation>
    <scope>NUCLEOTIDE SEQUENCE</scope>
    <source>
        <strain evidence="8">DSM 23674</strain>
    </source>
</reference>
<dbReference type="CDD" id="cd16015">
    <property type="entry name" value="LTA_synthase"/>
    <property type="match status" value="1"/>
</dbReference>
<evidence type="ECO:0000256" key="2">
    <source>
        <dbReference type="ARBA" id="ARBA00022475"/>
    </source>
</evidence>
<dbReference type="InterPro" id="IPR050448">
    <property type="entry name" value="OpgB/LTA_synthase_biosynth"/>
</dbReference>
<gene>
    <name evidence="8" type="ORF">EKPJFOCH_2009</name>
</gene>
<evidence type="ECO:0000313" key="9">
    <source>
        <dbReference type="Proteomes" id="UP001055101"/>
    </source>
</evidence>
<organism evidence="8 9">
    <name type="scientific">Methylobacterium thuringiense</name>
    <dbReference type="NCBI Taxonomy" id="1003091"/>
    <lineage>
        <taxon>Bacteria</taxon>
        <taxon>Pseudomonadati</taxon>
        <taxon>Pseudomonadota</taxon>
        <taxon>Alphaproteobacteria</taxon>
        <taxon>Hyphomicrobiales</taxon>
        <taxon>Methylobacteriaceae</taxon>
        <taxon>Methylobacterium</taxon>
    </lineage>
</organism>
<dbReference type="InterPro" id="IPR000917">
    <property type="entry name" value="Sulfatase_N"/>
</dbReference>
<feature type="transmembrane region" description="Helical" evidence="6">
    <location>
        <begin position="140"/>
        <end position="158"/>
    </location>
</feature>
<sequence length="496" mass="53350">MSVILPLVVALAGSFAIEAAATPRRVSVRPGDVAIRLGSYALIAAFWFVFSWRPWLACLSIVATIVVTVLINRLKRRVLGEPLVFSDLALLRQVPRHPELYYTTPLTHPRTAGPLLLGFAAAAFWYTVEPAALPHGLGPSLAAIVALPLALLALGFAARTRPGRAAIAARFPVPDLEADVARYGVLATMLAYWARRDAEAAAPPSAEPLSLPPGRGDAVVVVVQLESFMDPARLGGATLPMMERVRSDAAQYGRLTVPTHGAYTMRSEHAALTGREGASLGFGGFDPYLSSGGREPTSLARLARAAGYETVFVHPYHRDFFDRAGVMKELGFDRLIMHEDFADAPRVGPYVGDAAVAERILAEVRGRRGPILVFCATMENHGPWKPGRLPGIDDPLEQYFHHVGNAGRAVEALVDGLSADEATLCVFGDHAPSLPCYRPGDGDPRTDYALFRFGRPSTDAPRRVDLRIAALGCRLRDAVRSETASASDPSVAVPRS</sequence>
<evidence type="ECO:0000313" key="8">
    <source>
        <dbReference type="EMBL" id="GJE55518.1"/>
    </source>
</evidence>
<feature type="transmembrane region" description="Helical" evidence="6">
    <location>
        <begin position="111"/>
        <end position="128"/>
    </location>
</feature>
<keyword evidence="9" id="KW-1185">Reference proteome</keyword>
<evidence type="ECO:0000256" key="6">
    <source>
        <dbReference type="SAM" id="Phobius"/>
    </source>
</evidence>
<accession>A0ABQ4TLJ7</accession>
<dbReference type="InterPro" id="IPR017850">
    <property type="entry name" value="Alkaline_phosphatase_core_sf"/>
</dbReference>
<keyword evidence="2" id="KW-1003">Cell membrane</keyword>
<keyword evidence="5 6" id="KW-0472">Membrane</keyword>
<dbReference type="PANTHER" id="PTHR47371">
    <property type="entry name" value="LIPOTEICHOIC ACID SYNTHASE"/>
    <property type="match status" value="1"/>
</dbReference>
<dbReference type="PANTHER" id="PTHR47371:SF3">
    <property type="entry name" value="PHOSPHOGLYCEROL TRANSFERASE I"/>
    <property type="match status" value="1"/>
</dbReference>
<feature type="transmembrane region" description="Helical" evidence="6">
    <location>
        <begin position="40"/>
        <end position="71"/>
    </location>
</feature>
<evidence type="ECO:0000256" key="4">
    <source>
        <dbReference type="ARBA" id="ARBA00022989"/>
    </source>
</evidence>
<dbReference type="SUPFAM" id="SSF53649">
    <property type="entry name" value="Alkaline phosphatase-like"/>
    <property type="match status" value="1"/>
</dbReference>